<dbReference type="EMBL" id="VUJX02000010">
    <property type="protein sequence ID" value="KAL0931449.1"/>
    <property type="molecule type" value="Genomic_DNA"/>
</dbReference>
<protein>
    <submittedName>
        <fullName evidence="1">C6 transcription factor</fullName>
    </submittedName>
</protein>
<proteinExistence type="predicted"/>
<dbReference type="Proteomes" id="UP000805649">
    <property type="component" value="Unassembled WGS sequence"/>
</dbReference>
<organism evidence="1 2">
    <name type="scientific">Colletotrichum truncatum</name>
    <name type="common">Anthracnose fungus</name>
    <name type="synonym">Colletotrichum capsici</name>
    <dbReference type="NCBI Taxonomy" id="5467"/>
    <lineage>
        <taxon>Eukaryota</taxon>
        <taxon>Fungi</taxon>
        <taxon>Dikarya</taxon>
        <taxon>Ascomycota</taxon>
        <taxon>Pezizomycotina</taxon>
        <taxon>Sordariomycetes</taxon>
        <taxon>Hypocreomycetidae</taxon>
        <taxon>Glomerellales</taxon>
        <taxon>Glomerellaceae</taxon>
        <taxon>Colletotrichum</taxon>
        <taxon>Colletotrichum truncatum species complex</taxon>
    </lineage>
</organism>
<accession>A0ACC3YHS5</accession>
<comment type="caution">
    <text evidence="1">The sequence shown here is derived from an EMBL/GenBank/DDBJ whole genome shotgun (WGS) entry which is preliminary data.</text>
</comment>
<name>A0ACC3YHS5_COLTU</name>
<evidence type="ECO:0000313" key="2">
    <source>
        <dbReference type="Proteomes" id="UP000805649"/>
    </source>
</evidence>
<gene>
    <name evidence="1" type="ORF">CTRU02_214184</name>
</gene>
<sequence>MADAASNGALRPLLPRPPPDQSPAPPPPQSPSTPQKKNVIAACDLSILTVPAQCNGERPSCHECTARQRECVYSTQPAETRVTALKRKHGQLESELERLRNSHLALSEVVEAMKTSNRTDALAILQRIRDGVDIEAVARSISIGDILLQLRVAPETRYRYVFPYRTDMPLSIRKRSDVPYMRSAVYEVMSVTAGPNAEPQETHFGMDDHATPQFYKPYHASAIEDPRLDAVKPSMWTTISDDDDLMRTLLRLYFLHEYHWLSCFCKDHFLDDMLSGKKHFCSSLLVNVILAQACVSFATHNHQV</sequence>
<reference evidence="1 2" key="1">
    <citation type="journal article" date="2020" name="Phytopathology">
        <title>Genome Sequence Resources of Colletotrichum truncatum, C. plurivorum, C. musicola, and C. sojae: Four Species Pathogenic to Soybean (Glycine max).</title>
        <authorList>
            <person name="Rogerio F."/>
            <person name="Boufleur T.R."/>
            <person name="Ciampi-Guillardi M."/>
            <person name="Sukno S.A."/>
            <person name="Thon M.R."/>
            <person name="Massola Junior N.S."/>
            <person name="Baroncelli R."/>
        </authorList>
    </citation>
    <scope>NUCLEOTIDE SEQUENCE [LARGE SCALE GENOMIC DNA]</scope>
    <source>
        <strain evidence="1 2">CMES1059</strain>
    </source>
</reference>
<evidence type="ECO:0000313" key="1">
    <source>
        <dbReference type="EMBL" id="KAL0931449.1"/>
    </source>
</evidence>
<keyword evidence="2" id="KW-1185">Reference proteome</keyword>